<dbReference type="InterPro" id="IPR045820">
    <property type="entry name" value="CLEC16A/TT9_C"/>
</dbReference>
<keyword evidence="2" id="KW-0072">Autophagy</keyword>
<sequence>MLKKFSNPTLWRSKNPHSLEYLRYLQGVLVKNEKITEGNRALVIEAMRAITEILIWGDQNDAAVFDFFLERQMFSHFLQIMQQADTSFVNIQLLQTLNILFENTKNETSLYFLLSNNHVNSIISHNFDFSNEEIIAYYISFLKTLSFKLNTKTVHFFSENADQFPLFTEAVRFHKHSEPMVRIAVRTLTLNIFKVKEQMLHKFVITHSRDYFNNVCQEIAHQIIEMDTFARSAQNEASNRSRLSQYIDVHIDNLHYLNDILVIGNSDLNLLVIDCLHQFLIGPIYLASLASIRAQPNTLLISRVTCLFLFAQFLKIIQETETIQNVLTSLFFGDINDIKTEWVRTLSDGISLAMLRKWDKSVESSPFRNHLFMALHDGNDDDHASAQKELLNAAQLPFPGSSNKCDSELAECLIRIIENCSLTDTLIRPITVELCTIVLRHILLCLESDQEFYSLVESSVRKTLHKLSNVLRGALQTEKFFLEMFEEEYYQLQKSERKINSFLDDPGLYLPPSNTPLSGLPLFKRISSGNDERIRRSLQFYFIIRKFAQDLSGETESFLPISSQSEPMAELNDCINLNNSDLLACTVVNSKNERLSQFLVTDQFQFILVEPDSRKLGWGIVRFVALLQDVLIVGTSDNRTLQINVEDVETRVKKSGKNIFSAHLIFDDYIRCMAAKQRLNRGRKRCRLYRLGIIADMLGMRLPHSLQTMEGSPVIGINSLRLQGLPAPGSVQRLSSASRRKNSEASTGEGRLVETIPPDPDTSKQCSTSGAIHHV</sequence>
<dbReference type="AlphaFoldDB" id="A0A6V7WXZ9"/>
<comment type="similarity">
    <text evidence="1">Belongs to the CLEC16A/gop-1 family.</text>
</comment>
<dbReference type="GO" id="GO:0005794">
    <property type="term" value="C:Golgi apparatus"/>
    <property type="evidence" value="ECO:0007669"/>
    <property type="project" value="TreeGrafter"/>
</dbReference>
<feature type="compositionally biased region" description="Polar residues" evidence="3">
    <location>
        <begin position="763"/>
        <end position="775"/>
    </location>
</feature>
<evidence type="ECO:0000256" key="2">
    <source>
        <dbReference type="ARBA" id="ARBA00023006"/>
    </source>
</evidence>
<evidence type="ECO:0000259" key="4">
    <source>
        <dbReference type="Pfam" id="PF09758"/>
    </source>
</evidence>
<dbReference type="PANTHER" id="PTHR21481">
    <property type="entry name" value="PROTEIN CLEC16A"/>
    <property type="match status" value="1"/>
</dbReference>
<dbReference type="GO" id="GO:0006914">
    <property type="term" value="P:autophagy"/>
    <property type="evidence" value="ECO:0007669"/>
    <property type="project" value="UniProtKB-KW"/>
</dbReference>
<dbReference type="InterPro" id="IPR019155">
    <property type="entry name" value="CLEC16A/TT9_N"/>
</dbReference>
<dbReference type="GO" id="GO:0016197">
    <property type="term" value="P:endosomal transport"/>
    <property type="evidence" value="ECO:0007669"/>
    <property type="project" value="TreeGrafter"/>
</dbReference>
<dbReference type="EMBL" id="CAJEWN010000903">
    <property type="protein sequence ID" value="CAD2191823.1"/>
    <property type="molecule type" value="Genomic_DNA"/>
</dbReference>
<evidence type="ECO:0000256" key="3">
    <source>
        <dbReference type="SAM" id="MobiDB-lite"/>
    </source>
</evidence>
<proteinExistence type="inferred from homology"/>
<accession>A0A6V7WXZ9</accession>
<evidence type="ECO:0000256" key="1">
    <source>
        <dbReference type="ARBA" id="ARBA00006441"/>
    </source>
</evidence>
<evidence type="ECO:0000313" key="7">
    <source>
        <dbReference type="Proteomes" id="UP000580250"/>
    </source>
</evidence>
<dbReference type="PANTHER" id="PTHR21481:SF0">
    <property type="entry name" value="PROTEIN CLEC16A"/>
    <property type="match status" value="1"/>
</dbReference>
<reference evidence="6 7" key="1">
    <citation type="submission" date="2020-08" db="EMBL/GenBank/DDBJ databases">
        <authorList>
            <person name="Koutsovoulos G."/>
            <person name="Danchin GJ E."/>
        </authorList>
    </citation>
    <scope>NUCLEOTIDE SEQUENCE [LARGE SCALE GENOMIC DNA]</scope>
</reference>
<dbReference type="OrthoDB" id="294052at2759"/>
<name>A0A6V7WXZ9_MELEN</name>
<protein>
    <submittedName>
        <fullName evidence="6">Uncharacterized protein</fullName>
    </submittedName>
</protein>
<dbReference type="GO" id="GO:1901096">
    <property type="term" value="P:regulation of autophagosome maturation"/>
    <property type="evidence" value="ECO:0007669"/>
    <property type="project" value="TreeGrafter"/>
</dbReference>
<gene>
    <name evidence="6" type="ORF">MENT_LOCUS44680</name>
</gene>
<feature type="domain" description="FPL" evidence="4">
    <location>
        <begin position="47"/>
        <end position="193"/>
    </location>
</feature>
<feature type="domain" description="CLEC16A/TT9 C-terminal" evidence="5">
    <location>
        <begin position="239"/>
        <end position="340"/>
    </location>
</feature>
<dbReference type="Pfam" id="PF09758">
    <property type="entry name" value="FPL"/>
    <property type="match status" value="1"/>
</dbReference>
<dbReference type="GO" id="GO:0005770">
    <property type="term" value="C:late endosome"/>
    <property type="evidence" value="ECO:0007669"/>
    <property type="project" value="TreeGrafter"/>
</dbReference>
<feature type="domain" description="CLEC16A/TT9 C-terminal" evidence="5">
    <location>
        <begin position="386"/>
        <end position="702"/>
    </location>
</feature>
<comment type="caution">
    <text evidence="6">The sequence shown here is derived from an EMBL/GenBank/DDBJ whole genome shotgun (WGS) entry which is preliminary data.</text>
</comment>
<dbReference type="Pfam" id="PF19439">
    <property type="entry name" value="CLEC16A_C"/>
    <property type="match status" value="2"/>
</dbReference>
<evidence type="ECO:0000259" key="5">
    <source>
        <dbReference type="Pfam" id="PF19439"/>
    </source>
</evidence>
<dbReference type="GO" id="GO:0007034">
    <property type="term" value="P:vacuolar transport"/>
    <property type="evidence" value="ECO:0007669"/>
    <property type="project" value="TreeGrafter"/>
</dbReference>
<dbReference type="InterPro" id="IPR039272">
    <property type="entry name" value="CLEC16A/TT9"/>
</dbReference>
<feature type="region of interest" description="Disordered" evidence="3">
    <location>
        <begin position="728"/>
        <end position="775"/>
    </location>
</feature>
<dbReference type="Proteomes" id="UP000580250">
    <property type="component" value="Unassembled WGS sequence"/>
</dbReference>
<organism evidence="6 7">
    <name type="scientific">Meloidogyne enterolobii</name>
    <name type="common">Root-knot nematode worm</name>
    <name type="synonym">Meloidogyne mayaguensis</name>
    <dbReference type="NCBI Taxonomy" id="390850"/>
    <lineage>
        <taxon>Eukaryota</taxon>
        <taxon>Metazoa</taxon>
        <taxon>Ecdysozoa</taxon>
        <taxon>Nematoda</taxon>
        <taxon>Chromadorea</taxon>
        <taxon>Rhabditida</taxon>
        <taxon>Tylenchina</taxon>
        <taxon>Tylenchomorpha</taxon>
        <taxon>Tylenchoidea</taxon>
        <taxon>Meloidogynidae</taxon>
        <taxon>Meloidogyninae</taxon>
        <taxon>Meloidogyne</taxon>
    </lineage>
</organism>
<evidence type="ECO:0000313" key="6">
    <source>
        <dbReference type="EMBL" id="CAD2191823.1"/>
    </source>
</evidence>